<dbReference type="PANTHER" id="PTHR43531">
    <property type="entry name" value="PROTEIN ICFG"/>
    <property type="match status" value="1"/>
</dbReference>
<keyword evidence="5" id="KW-1133">Transmembrane helix</keyword>
<dbReference type="Pfam" id="PF00015">
    <property type="entry name" value="MCPsignal"/>
    <property type="match status" value="1"/>
</dbReference>
<reference evidence="9" key="1">
    <citation type="journal article" date="2019" name="Int. J. Syst. Evol. Microbiol.">
        <title>The Global Catalogue of Microorganisms (GCM) 10K type strain sequencing project: providing services to taxonomists for standard genome sequencing and annotation.</title>
        <authorList>
            <consortium name="The Broad Institute Genomics Platform"/>
            <consortium name="The Broad Institute Genome Sequencing Center for Infectious Disease"/>
            <person name="Wu L."/>
            <person name="Ma J."/>
        </authorList>
    </citation>
    <scope>NUCLEOTIDE SEQUENCE [LARGE SCALE GENOMIC DNA]</scope>
    <source>
        <strain evidence="9">KCTC 23314</strain>
    </source>
</reference>
<comment type="similarity">
    <text evidence="2">Belongs to the methyl-accepting chemotaxis (MCP) protein family.</text>
</comment>
<keyword evidence="1" id="KW-0488">Methylation</keyword>
<dbReference type="InterPro" id="IPR004090">
    <property type="entry name" value="Chemotax_Me-accpt_rcpt"/>
</dbReference>
<keyword evidence="5" id="KW-0812">Transmembrane</keyword>
<dbReference type="RefSeq" id="WP_189687834.1">
    <property type="nucleotide sequence ID" value="NZ_BMYK01000008.1"/>
</dbReference>
<evidence type="ECO:0000256" key="5">
    <source>
        <dbReference type="SAM" id="Phobius"/>
    </source>
</evidence>
<keyword evidence="3" id="KW-0807">Transducer</keyword>
<feature type="region of interest" description="Disordered" evidence="4">
    <location>
        <begin position="521"/>
        <end position="581"/>
    </location>
</feature>
<dbReference type="CDD" id="cd11386">
    <property type="entry name" value="MCP_signal"/>
    <property type="match status" value="1"/>
</dbReference>
<dbReference type="CDD" id="cd06225">
    <property type="entry name" value="HAMP"/>
    <property type="match status" value="1"/>
</dbReference>
<evidence type="ECO:0000256" key="2">
    <source>
        <dbReference type="ARBA" id="ARBA00029447"/>
    </source>
</evidence>
<dbReference type="InterPro" id="IPR051310">
    <property type="entry name" value="MCP_chemotaxis"/>
</dbReference>
<dbReference type="SMART" id="SM00304">
    <property type="entry name" value="HAMP"/>
    <property type="match status" value="1"/>
</dbReference>
<evidence type="ECO:0000256" key="4">
    <source>
        <dbReference type="SAM" id="MobiDB-lite"/>
    </source>
</evidence>
<evidence type="ECO:0000256" key="1">
    <source>
        <dbReference type="ARBA" id="ARBA00022481"/>
    </source>
</evidence>
<feature type="compositionally biased region" description="Polar residues" evidence="4">
    <location>
        <begin position="284"/>
        <end position="294"/>
    </location>
</feature>
<feature type="domain" description="Methyl-accepting transducer" evidence="6">
    <location>
        <begin position="268"/>
        <end position="497"/>
    </location>
</feature>
<dbReference type="InterPro" id="IPR047347">
    <property type="entry name" value="YvaQ-like_sensor"/>
</dbReference>
<evidence type="ECO:0000259" key="6">
    <source>
        <dbReference type="PROSITE" id="PS50111"/>
    </source>
</evidence>
<evidence type="ECO:0000259" key="7">
    <source>
        <dbReference type="PROSITE" id="PS50885"/>
    </source>
</evidence>
<evidence type="ECO:0000313" key="8">
    <source>
        <dbReference type="EMBL" id="GHC85671.1"/>
    </source>
</evidence>
<feature type="compositionally biased region" description="Low complexity" evidence="4">
    <location>
        <begin position="536"/>
        <end position="570"/>
    </location>
</feature>
<accession>A0ABQ3G405</accession>
<dbReference type="InterPro" id="IPR024478">
    <property type="entry name" value="HlyB_4HB_MCP"/>
</dbReference>
<sequence>MNALRQLRIGARLTLAFSILLLIIAVSAAVGYWRLQETAADAQRLGTYDSEKLRLAERWRQNIEMNWVRTQSTLLESDVGRIPAWTAQMDRTSKRISEVSERIGQLAVTPEEKALIAEINKRREAYRGPRADLIKRRQAGEDVASLLNSQLRPLADQYDAALQRFEEGQQAIYDASLRQTAEQAALGQSILLGFAIVALGLVALFAWLLTRSITGPLAQAGSTARRVAAGDLTEDIQVHGRDEATTLLAALKEMQQQLASVVSEVRRNAEGVSTASSEIAAGNNDLSGRTEQQASALEETAASMEELSSTVRQNADNARQANALAANASSVASKGGEVVSRVVETMKGIHESSDRIADIIGVIDSIAFQTNILALNAAVEAARAGEQGRGFAVVASEVRSLAGRSAEAAREIKTLIGASVERVQQGTTLVDQAGSTMEEVVAAIRRVTDIVGEISAASNEQSSGVAQIGQAITEMDQTTQKNAALVEQSAAAADSLRHQAAQLVQAMAVFRLRDGAVPAPVRAPAPAAPPRPAAAPAPRVAAKPAAAPTAAKPRPVAAAAPRALPAAKAPAKSEEGEWESF</sequence>
<protein>
    <submittedName>
        <fullName evidence="8">Methyl-accepting chemotaxis protein</fullName>
    </submittedName>
</protein>
<dbReference type="PROSITE" id="PS50111">
    <property type="entry name" value="CHEMOTAXIS_TRANSDUC_2"/>
    <property type="match status" value="1"/>
</dbReference>
<evidence type="ECO:0000313" key="9">
    <source>
        <dbReference type="Proteomes" id="UP000626210"/>
    </source>
</evidence>
<dbReference type="SUPFAM" id="SSF58104">
    <property type="entry name" value="Methyl-accepting chemotaxis protein (MCP) signaling domain"/>
    <property type="match status" value="1"/>
</dbReference>
<dbReference type="EMBL" id="BMYK01000008">
    <property type="protein sequence ID" value="GHC85671.1"/>
    <property type="molecule type" value="Genomic_DNA"/>
</dbReference>
<dbReference type="InterPro" id="IPR004089">
    <property type="entry name" value="MCPsignal_dom"/>
</dbReference>
<dbReference type="Pfam" id="PF12729">
    <property type="entry name" value="4HB_MCP_1"/>
    <property type="match status" value="1"/>
</dbReference>
<dbReference type="CDD" id="cd19411">
    <property type="entry name" value="MCP2201-like_sensor"/>
    <property type="match status" value="1"/>
</dbReference>
<feature type="compositionally biased region" description="Pro residues" evidence="4">
    <location>
        <begin position="521"/>
        <end position="535"/>
    </location>
</feature>
<dbReference type="SMART" id="SM00283">
    <property type="entry name" value="MA"/>
    <property type="match status" value="1"/>
</dbReference>
<keyword evidence="9" id="KW-1185">Reference proteome</keyword>
<dbReference type="PRINTS" id="PR00260">
    <property type="entry name" value="CHEMTRNSDUCR"/>
</dbReference>
<gene>
    <name evidence="8" type="ORF">GCM10007320_30890</name>
</gene>
<name>A0ABQ3G405_9BURK</name>
<feature type="transmembrane region" description="Helical" evidence="5">
    <location>
        <begin position="190"/>
        <end position="209"/>
    </location>
</feature>
<dbReference type="Proteomes" id="UP000626210">
    <property type="component" value="Unassembled WGS sequence"/>
</dbReference>
<evidence type="ECO:0000256" key="3">
    <source>
        <dbReference type="PROSITE-ProRule" id="PRU00284"/>
    </source>
</evidence>
<dbReference type="Pfam" id="PF00672">
    <property type="entry name" value="HAMP"/>
    <property type="match status" value="1"/>
</dbReference>
<dbReference type="Gene3D" id="1.10.287.950">
    <property type="entry name" value="Methyl-accepting chemotaxis protein"/>
    <property type="match status" value="1"/>
</dbReference>
<proteinExistence type="inferred from homology"/>
<dbReference type="InterPro" id="IPR003660">
    <property type="entry name" value="HAMP_dom"/>
</dbReference>
<feature type="domain" description="HAMP" evidence="7">
    <location>
        <begin position="211"/>
        <end position="263"/>
    </location>
</feature>
<dbReference type="PANTHER" id="PTHR43531:SF14">
    <property type="entry name" value="METHYL-ACCEPTING CHEMOTAXIS PROTEIN I-RELATED"/>
    <property type="match status" value="1"/>
</dbReference>
<keyword evidence="5" id="KW-0472">Membrane</keyword>
<dbReference type="PROSITE" id="PS50885">
    <property type="entry name" value="HAMP"/>
    <property type="match status" value="1"/>
</dbReference>
<organism evidence="8 9">
    <name type="scientific">Pseudorhodoferax aquiterrae</name>
    <dbReference type="NCBI Taxonomy" id="747304"/>
    <lineage>
        <taxon>Bacteria</taxon>
        <taxon>Pseudomonadati</taxon>
        <taxon>Pseudomonadota</taxon>
        <taxon>Betaproteobacteria</taxon>
        <taxon>Burkholderiales</taxon>
        <taxon>Comamonadaceae</taxon>
    </lineage>
</organism>
<comment type="caution">
    <text evidence="8">The sequence shown here is derived from an EMBL/GenBank/DDBJ whole genome shotgun (WGS) entry which is preliminary data.</text>
</comment>
<feature type="region of interest" description="Disordered" evidence="4">
    <location>
        <begin position="273"/>
        <end position="294"/>
    </location>
</feature>